<evidence type="ECO:0000313" key="1">
    <source>
        <dbReference type="EMBL" id="VDH92868.1"/>
    </source>
</evidence>
<comment type="caution">
    <text evidence="1">The sequence shown here is derived from an EMBL/GenBank/DDBJ whole genome shotgun (WGS) entry which is preliminary data.</text>
</comment>
<dbReference type="EMBL" id="UYJE01000388">
    <property type="protein sequence ID" value="VDH92868.1"/>
    <property type="molecule type" value="Genomic_DNA"/>
</dbReference>
<keyword evidence="2" id="KW-1185">Reference proteome</keyword>
<reference evidence="1" key="1">
    <citation type="submission" date="2018-11" db="EMBL/GenBank/DDBJ databases">
        <authorList>
            <person name="Alioto T."/>
            <person name="Alioto T."/>
        </authorList>
    </citation>
    <scope>NUCLEOTIDE SEQUENCE</scope>
</reference>
<dbReference type="OrthoDB" id="10396788at2759"/>
<gene>
    <name evidence="1" type="ORF">MGAL_10B084997</name>
</gene>
<accession>A0A8B6BNM2</accession>
<dbReference type="Proteomes" id="UP000596742">
    <property type="component" value="Unassembled WGS sequence"/>
</dbReference>
<organism evidence="1 2">
    <name type="scientific">Mytilus galloprovincialis</name>
    <name type="common">Mediterranean mussel</name>
    <dbReference type="NCBI Taxonomy" id="29158"/>
    <lineage>
        <taxon>Eukaryota</taxon>
        <taxon>Metazoa</taxon>
        <taxon>Spiralia</taxon>
        <taxon>Lophotrochozoa</taxon>
        <taxon>Mollusca</taxon>
        <taxon>Bivalvia</taxon>
        <taxon>Autobranchia</taxon>
        <taxon>Pteriomorphia</taxon>
        <taxon>Mytilida</taxon>
        <taxon>Mytiloidea</taxon>
        <taxon>Mytilidae</taxon>
        <taxon>Mytilinae</taxon>
        <taxon>Mytilus</taxon>
    </lineage>
</organism>
<proteinExistence type="predicted"/>
<protein>
    <submittedName>
        <fullName evidence="1">Uncharacterized protein</fullName>
    </submittedName>
</protein>
<dbReference type="AlphaFoldDB" id="A0A8B6BNM2"/>
<evidence type="ECO:0000313" key="2">
    <source>
        <dbReference type="Proteomes" id="UP000596742"/>
    </source>
</evidence>
<sequence>MNRPITSGFEFFCFKIITWKFIDKSCGLGIVSTSTFSKSLTVCPAPVLWQLVAIRKCPDESMYHCLYNGVTGDFDDSCFVSERYPAGSYVLYEGGLNSKHCPDDQYQPMPYASNEDNKNDKCMYLKTQCNGEGQLIHDLSEKPDKDRTCRCDYSRGYDFVYKPRNRCYCIPTEEDCSCYQKPCNNNSTKLTPDYKCQLQGIITCPVIPSVILDVKLQRVKM</sequence>
<name>A0A8B6BNM2_MYTGA</name>